<feature type="transmembrane region" description="Helical" evidence="4">
    <location>
        <begin position="195"/>
        <end position="214"/>
    </location>
</feature>
<feature type="transmembrane region" description="Helical" evidence="4">
    <location>
        <begin position="40"/>
        <end position="59"/>
    </location>
</feature>
<dbReference type="SMART" id="SM00421">
    <property type="entry name" value="HTH_LUXR"/>
    <property type="match status" value="1"/>
</dbReference>
<keyword evidence="4" id="KW-1133">Transmembrane helix</keyword>
<dbReference type="InterPro" id="IPR016032">
    <property type="entry name" value="Sig_transdc_resp-reg_C-effctor"/>
</dbReference>
<keyword evidence="4" id="KW-0812">Transmembrane</keyword>
<evidence type="ECO:0000313" key="6">
    <source>
        <dbReference type="EMBL" id="RKR83336.1"/>
    </source>
</evidence>
<evidence type="ECO:0000256" key="3">
    <source>
        <dbReference type="ARBA" id="ARBA00023163"/>
    </source>
</evidence>
<dbReference type="RefSeq" id="WP_121198849.1">
    <property type="nucleotide sequence ID" value="NZ_RBKU01000001.1"/>
</dbReference>
<keyword evidence="4" id="KW-0472">Membrane</keyword>
<dbReference type="PRINTS" id="PR00038">
    <property type="entry name" value="HTHLUXR"/>
</dbReference>
<evidence type="ECO:0000256" key="2">
    <source>
        <dbReference type="ARBA" id="ARBA00023125"/>
    </source>
</evidence>
<sequence length="315" mass="36344">MNISELQMHWLALAFIILTAIFLVLEVYDVLRRPKERWQWWNLVLVALLFFFNVTNGNFPDYSSAVSLKLQYLLSDGSSYLVGAYFPFYFYKMYELDKLRFHAVYGAPVFVLLPFLVFEVVLYNINGQLTIDRQWGVMVPAVYGLVALMAIVKAIIDRFQETSERSPFIEALAVWLAVLFWEMLCAFPFFTLPQWLKLVVGNLGLSVVTIFLIVKHIRRSRREFELFTSPEAGSAPELAYLEHCVTFGLTKTETEVALLVRKGWTNRKIADHLFRTEGTIKNHLKNIFKKTEVATRSELIHLLEHGPLGSSTTET</sequence>
<dbReference type="InterPro" id="IPR000792">
    <property type="entry name" value="Tscrpt_reg_LuxR_C"/>
</dbReference>
<dbReference type="PROSITE" id="PS00622">
    <property type="entry name" value="HTH_LUXR_1"/>
    <property type="match status" value="1"/>
</dbReference>
<organism evidence="6 7">
    <name type="scientific">Mucilaginibacter gracilis</name>
    <dbReference type="NCBI Taxonomy" id="423350"/>
    <lineage>
        <taxon>Bacteria</taxon>
        <taxon>Pseudomonadati</taxon>
        <taxon>Bacteroidota</taxon>
        <taxon>Sphingobacteriia</taxon>
        <taxon>Sphingobacteriales</taxon>
        <taxon>Sphingobacteriaceae</taxon>
        <taxon>Mucilaginibacter</taxon>
    </lineage>
</organism>
<feature type="transmembrane region" description="Helical" evidence="4">
    <location>
        <begin position="103"/>
        <end position="125"/>
    </location>
</feature>
<evidence type="ECO:0000259" key="5">
    <source>
        <dbReference type="PROSITE" id="PS50043"/>
    </source>
</evidence>
<dbReference type="PANTHER" id="PTHR44688:SF16">
    <property type="entry name" value="DNA-BINDING TRANSCRIPTIONAL ACTIVATOR DEVR_DOSR"/>
    <property type="match status" value="1"/>
</dbReference>
<feature type="transmembrane region" description="Helical" evidence="4">
    <location>
        <begin position="168"/>
        <end position="189"/>
    </location>
</feature>
<dbReference type="OrthoDB" id="9797341at2"/>
<gene>
    <name evidence="6" type="ORF">BDD43_3541</name>
</gene>
<feature type="transmembrane region" description="Helical" evidence="4">
    <location>
        <begin position="137"/>
        <end position="156"/>
    </location>
</feature>
<proteinExistence type="predicted"/>
<keyword evidence="3" id="KW-0804">Transcription</keyword>
<keyword evidence="7" id="KW-1185">Reference proteome</keyword>
<keyword evidence="2" id="KW-0238">DNA-binding</keyword>
<dbReference type="PROSITE" id="PS50043">
    <property type="entry name" value="HTH_LUXR_2"/>
    <property type="match status" value="1"/>
</dbReference>
<feature type="domain" description="HTH luxR-type" evidence="5">
    <location>
        <begin position="242"/>
        <end position="307"/>
    </location>
</feature>
<dbReference type="SUPFAM" id="SSF46894">
    <property type="entry name" value="C-terminal effector domain of the bipartite response regulators"/>
    <property type="match status" value="1"/>
</dbReference>
<feature type="transmembrane region" description="Helical" evidence="4">
    <location>
        <begin position="71"/>
        <end position="91"/>
    </location>
</feature>
<dbReference type="Gene3D" id="1.10.10.10">
    <property type="entry name" value="Winged helix-like DNA-binding domain superfamily/Winged helix DNA-binding domain"/>
    <property type="match status" value="1"/>
</dbReference>
<comment type="caution">
    <text evidence="6">The sequence shown here is derived from an EMBL/GenBank/DDBJ whole genome shotgun (WGS) entry which is preliminary data.</text>
</comment>
<evidence type="ECO:0000256" key="1">
    <source>
        <dbReference type="ARBA" id="ARBA00023015"/>
    </source>
</evidence>
<dbReference type="Pfam" id="PF00196">
    <property type="entry name" value="GerE"/>
    <property type="match status" value="1"/>
</dbReference>
<dbReference type="CDD" id="cd06170">
    <property type="entry name" value="LuxR_C_like"/>
    <property type="match status" value="1"/>
</dbReference>
<protein>
    <submittedName>
        <fullName evidence="6">Regulatory LuxR family protein</fullName>
    </submittedName>
</protein>
<dbReference type="PANTHER" id="PTHR44688">
    <property type="entry name" value="DNA-BINDING TRANSCRIPTIONAL ACTIVATOR DEVR_DOSR"/>
    <property type="match status" value="1"/>
</dbReference>
<dbReference type="GO" id="GO:0006355">
    <property type="term" value="P:regulation of DNA-templated transcription"/>
    <property type="evidence" value="ECO:0007669"/>
    <property type="project" value="InterPro"/>
</dbReference>
<dbReference type="Proteomes" id="UP000268007">
    <property type="component" value="Unassembled WGS sequence"/>
</dbReference>
<reference evidence="6 7" key="1">
    <citation type="submission" date="2018-10" db="EMBL/GenBank/DDBJ databases">
        <title>Genomic Encyclopedia of Archaeal and Bacterial Type Strains, Phase II (KMG-II): from individual species to whole genera.</title>
        <authorList>
            <person name="Goeker M."/>
        </authorList>
    </citation>
    <scope>NUCLEOTIDE SEQUENCE [LARGE SCALE GENOMIC DNA]</scope>
    <source>
        <strain evidence="6 7">DSM 18602</strain>
    </source>
</reference>
<keyword evidence="1" id="KW-0805">Transcription regulation</keyword>
<dbReference type="EMBL" id="RBKU01000001">
    <property type="protein sequence ID" value="RKR83336.1"/>
    <property type="molecule type" value="Genomic_DNA"/>
</dbReference>
<feature type="transmembrane region" description="Helical" evidence="4">
    <location>
        <begin position="6"/>
        <end position="28"/>
    </location>
</feature>
<evidence type="ECO:0000313" key="7">
    <source>
        <dbReference type="Proteomes" id="UP000268007"/>
    </source>
</evidence>
<accession>A0A495J2X9</accession>
<dbReference type="AlphaFoldDB" id="A0A495J2X9"/>
<evidence type="ECO:0000256" key="4">
    <source>
        <dbReference type="SAM" id="Phobius"/>
    </source>
</evidence>
<dbReference type="InterPro" id="IPR036388">
    <property type="entry name" value="WH-like_DNA-bd_sf"/>
</dbReference>
<dbReference type="GO" id="GO:0003677">
    <property type="term" value="F:DNA binding"/>
    <property type="evidence" value="ECO:0007669"/>
    <property type="project" value="UniProtKB-KW"/>
</dbReference>
<name>A0A495J2X9_9SPHI</name>